<sequence>MPHPTPAPAGPGQESVWDYPRPPSAQVTGRRVEVTVGGQVVARTDRAVRVCETSHPPVYYVPREDVVPGVLERGAGSSWCEFKGQATYWDLVVDGVRSPSVAWSYERPSPGYEQLRGALAFYPSKVDGATVDGEPVRAQAGDFYGGWITSDVVGPFKGEPGTRGW</sequence>
<dbReference type="Pfam" id="PF04248">
    <property type="entry name" value="NTP_transf_9"/>
    <property type="match status" value="1"/>
</dbReference>
<dbReference type="PANTHER" id="PTHR43058">
    <property type="entry name" value="SLR0655 PROTEIN"/>
    <property type="match status" value="1"/>
</dbReference>
<name>A0A6P0ETS8_9ACTN</name>
<dbReference type="RefSeq" id="WP_163610867.1">
    <property type="nucleotide sequence ID" value="NZ_JAAGWB010000021.1"/>
</dbReference>
<evidence type="ECO:0000313" key="5">
    <source>
        <dbReference type="Proteomes" id="UP000468828"/>
    </source>
</evidence>
<dbReference type="Proteomes" id="UP000468828">
    <property type="component" value="Unassembled WGS sequence"/>
</dbReference>
<reference evidence="4 6" key="2">
    <citation type="submission" date="2020-02" db="EMBL/GenBank/DDBJ databases">
        <title>The WGS of Modestobacter muralis DSM 100205.</title>
        <authorList>
            <person name="Jiang Z."/>
        </authorList>
    </citation>
    <scope>NUCLEOTIDE SEQUENCE [LARGE SCALE GENOMIC DNA]</scope>
    <source>
        <strain evidence="4 6">DSM 100205</strain>
    </source>
</reference>
<dbReference type="Gene3D" id="2.170.150.40">
    <property type="entry name" value="Domain of unknown function (DUF427)"/>
    <property type="match status" value="1"/>
</dbReference>
<evidence type="ECO:0000313" key="6">
    <source>
        <dbReference type="Proteomes" id="UP000471152"/>
    </source>
</evidence>
<proteinExistence type="predicted"/>
<accession>A0A6P0ETS8</accession>
<protein>
    <submittedName>
        <fullName evidence="3">DUF427 domain-containing protein</fullName>
    </submittedName>
</protein>
<reference evidence="3 5" key="1">
    <citation type="submission" date="2020-01" db="EMBL/GenBank/DDBJ databases">
        <title>the WGS Modestobacter muralis CPCC 204518.</title>
        <authorList>
            <person name="Jiang Z."/>
        </authorList>
    </citation>
    <scope>NUCLEOTIDE SEQUENCE [LARGE SCALE GENOMIC DNA]</scope>
    <source>
        <strain evidence="3 5">DSM 100205</strain>
    </source>
</reference>
<evidence type="ECO:0000313" key="4">
    <source>
        <dbReference type="EMBL" id="NEN51178.1"/>
    </source>
</evidence>
<evidence type="ECO:0000256" key="1">
    <source>
        <dbReference type="SAM" id="MobiDB-lite"/>
    </source>
</evidence>
<feature type="domain" description="DUF427" evidence="2">
    <location>
        <begin position="32"/>
        <end position="123"/>
    </location>
</feature>
<dbReference type="EMBL" id="JAAGWH010000019">
    <property type="protein sequence ID" value="NEK94290.1"/>
    <property type="molecule type" value="Genomic_DNA"/>
</dbReference>
<dbReference type="PANTHER" id="PTHR43058:SF1">
    <property type="entry name" value="DUF427 DOMAIN-CONTAINING PROTEIN"/>
    <property type="match status" value="1"/>
</dbReference>
<gene>
    <name evidence="4" type="ORF">G3R41_09560</name>
    <name evidence="3" type="ORF">GCU67_08905</name>
</gene>
<evidence type="ECO:0000313" key="3">
    <source>
        <dbReference type="EMBL" id="NEK94290.1"/>
    </source>
</evidence>
<dbReference type="EMBL" id="JAAGWB010000021">
    <property type="protein sequence ID" value="NEN51178.1"/>
    <property type="molecule type" value="Genomic_DNA"/>
</dbReference>
<comment type="caution">
    <text evidence="3">The sequence shown here is derived from an EMBL/GenBank/DDBJ whole genome shotgun (WGS) entry which is preliminary data.</text>
</comment>
<dbReference type="Proteomes" id="UP000471152">
    <property type="component" value="Unassembled WGS sequence"/>
</dbReference>
<dbReference type="InterPro" id="IPR038694">
    <property type="entry name" value="DUF427_sf"/>
</dbReference>
<keyword evidence="5" id="KW-1185">Reference proteome</keyword>
<evidence type="ECO:0000259" key="2">
    <source>
        <dbReference type="Pfam" id="PF04248"/>
    </source>
</evidence>
<dbReference type="InterPro" id="IPR007361">
    <property type="entry name" value="DUF427"/>
</dbReference>
<feature type="region of interest" description="Disordered" evidence="1">
    <location>
        <begin position="1"/>
        <end position="24"/>
    </location>
</feature>
<dbReference type="AlphaFoldDB" id="A0A6P0ETS8"/>
<organism evidence="3 5">
    <name type="scientific">Modestobacter muralis</name>
    <dbReference type="NCBI Taxonomy" id="1608614"/>
    <lineage>
        <taxon>Bacteria</taxon>
        <taxon>Bacillati</taxon>
        <taxon>Actinomycetota</taxon>
        <taxon>Actinomycetes</taxon>
        <taxon>Geodermatophilales</taxon>
        <taxon>Geodermatophilaceae</taxon>
        <taxon>Modestobacter</taxon>
    </lineage>
</organism>